<accession>A0A8J4A9M4</accession>
<dbReference type="EMBL" id="BOPO01000045">
    <property type="protein sequence ID" value="GIL27404.1"/>
    <property type="molecule type" value="Genomic_DNA"/>
</dbReference>
<protein>
    <submittedName>
        <fullName evidence="2">Uncharacterized protein</fullName>
    </submittedName>
</protein>
<dbReference type="AlphaFoldDB" id="A0A8J4A9M4"/>
<comment type="caution">
    <text evidence="2">The sequence shown here is derived from an EMBL/GenBank/DDBJ whole genome shotgun (WGS) entry which is preliminary data.</text>
</comment>
<keyword evidence="1" id="KW-1133">Transmembrane helix</keyword>
<name>A0A8J4A9M4_9ACTN</name>
<proteinExistence type="predicted"/>
<keyword evidence="1" id="KW-0472">Membrane</keyword>
<dbReference type="Proteomes" id="UP000614996">
    <property type="component" value="Unassembled WGS sequence"/>
</dbReference>
<keyword evidence="1" id="KW-0812">Transmembrane</keyword>
<gene>
    <name evidence="2" type="ORF">NUM_26580</name>
</gene>
<reference evidence="3" key="1">
    <citation type="journal article" date="2021" name="Int. J. Syst. Evol. Microbiol.">
        <title>Actinocatenispora comari sp. nov., an endophytic actinomycete isolated from aerial parts of Comarum salesowianum.</title>
        <authorList>
            <person name="Oyunbileg N."/>
            <person name="Iizaka Y."/>
            <person name="Hamada M."/>
            <person name="Davaapurev B.O."/>
            <person name="Fukumoto A."/>
            <person name="Tsetseg B."/>
            <person name="Kato F."/>
            <person name="Tamura T."/>
            <person name="Batkhuu J."/>
            <person name="Anzai Y."/>
        </authorList>
    </citation>
    <scope>NUCLEOTIDE SEQUENCE [LARGE SCALE GENOMIC DNA]</scope>
    <source>
        <strain evidence="3">NUM-2625</strain>
    </source>
</reference>
<keyword evidence="3" id="KW-1185">Reference proteome</keyword>
<feature type="transmembrane region" description="Helical" evidence="1">
    <location>
        <begin position="57"/>
        <end position="76"/>
    </location>
</feature>
<evidence type="ECO:0000256" key="1">
    <source>
        <dbReference type="SAM" id="Phobius"/>
    </source>
</evidence>
<dbReference type="RefSeq" id="WP_207125155.1">
    <property type="nucleotide sequence ID" value="NZ_BOPO01000045.1"/>
</dbReference>
<sequence length="81" mass="9337">MVDPPAYLRRSVLSRRTSWVRRRQLERRHARLRATGLVPELRLTSPGEPDRGPLPTWIRLLPLAPALLVAGVLLALRRRRS</sequence>
<organism evidence="2 3">
    <name type="scientific">Actinocatenispora comari</name>
    <dbReference type="NCBI Taxonomy" id="2807577"/>
    <lineage>
        <taxon>Bacteria</taxon>
        <taxon>Bacillati</taxon>
        <taxon>Actinomycetota</taxon>
        <taxon>Actinomycetes</taxon>
        <taxon>Micromonosporales</taxon>
        <taxon>Micromonosporaceae</taxon>
        <taxon>Actinocatenispora</taxon>
    </lineage>
</organism>
<evidence type="ECO:0000313" key="2">
    <source>
        <dbReference type="EMBL" id="GIL27404.1"/>
    </source>
</evidence>
<evidence type="ECO:0000313" key="3">
    <source>
        <dbReference type="Proteomes" id="UP000614996"/>
    </source>
</evidence>